<evidence type="ECO:0000256" key="1">
    <source>
        <dbReference type="SAM" id="SignalP"/>
    </source>
</evidence>
<comment type="caution">
    <text evidence="2">The sequence shown here is derived from an EMBL/GenBank/DDBJ whole genome shotgun (WGS) entry which is preliminary data.</text>
</comment>
<accession>A0A132E793</accession>
<reference evidence="2 3" key="1">
    <citation type="submission" date="2015-11" db="EMBL/GenBank/DDBJ databases">
        <title>Expanding the genomic diversity of Burkholderia species for the development of highly accurate diagnostics.</title>
        <authorList>
            <person name="Sahl J."/>
            <person name="Keim P."/>
            <person name="Wagner D."/>
        </authorList>
    </citation>
    <scope>NUCLEOTIDE SEQUENCE [LARGE SCALE GENOMIC DNA]</scope>
    <source>
        <strain evidence="2 3">MSMB368WGS</strain>
    </source>
</reference>
<keyword evidence="1" id="KW-0732">Signal</keyword>
<protein>
    <recommendedName>
        <fullName evidence="4">Multidrug ABC transporter ATPase</fullName>
    </recommendedName>
</protein>
<dbReference type="Proteomes" id="UP000062912">
    <property type="component" value="Unassembled WGS sequence"/>
</dbReference>
<feature type="chain" id="PRO_5007290439" description="Multidrug ABC transporter ATPase" evidence="1">
    <location>
        <begin position="22"/>
        <end position="244"/>
    </location>
</feature>
<proteinExistence type="predicted"/>
<dbReference type="OrthoDB" id="7202514at2"/>
<dbReference type="RefSeq" id="WP_060246422.1">
    <property type="nucleotide sequence ID" value="NZ_LPJR01000088.1"/>
</dbReference>
<organism evidence="2 3">
    <name type="scientific">Burkholderia pseudomultivorans</name>
    <dbReference type="NCBI Taxonomy" id="1207504"/>
    <lineage>
        <taxon>Bacteria</taxon>
        <taxon>Pseudomonadati</taxon>
        <taxon>Pseudomonadota</taxon>
        <taxon>Betaproteobacteria</taxon>
        <taxon>Burkholderiales</taxon>
        <taxon>Burkholderiaceae</taxon>
        <taxon>Burkholderia</taxon>
        <taxon>Burkholderia cepacia complex</taxon>
    </lineage>
</organism>
<gene>
    <name evidence="2" type="ORF">WT56_30485</name>
</gene>
<dbReference type="AlphaFoldDB" id="A0A132E793"/>
<feature type="signal peptide" evidence="1">
    <location>
        <begin position="1"/>
        <end position="21"/>
    </location>
</feature>
<evidence type="ECO:0000313" key="3">
    <source>
        <dbReference type="Proteomes" id="UP000062912"/>
    </source>
</evidence>
<evidence type="ECO:0000313" key="2">
    <source>
        <dbReference type="EMBL" id="KWF18260.1"/>
    </source>
</evidence>
<name>A0A132E793_9BURK</name>
<evidence type="ECO:0008006" key="4">
    <source>
        <dbReference type="Google" id="ProtNLM"/>
    </source>
</evidence>
<sequence>MKRLACFALTLGLAMSSPAHADCKRFIRSWAGLYPGRTVDAAHVACVAWPSNPKLTIAALPFDKQSADLGVVVADSATGKVVAHGLQEDVIDRSSWRNLERLAIDVAPYPLDKNRTAFGVVAVNRDADSASRTVEAVMSMYVMDGPRVQQILDRLLVYWRTGGIFYDCAGEVSEVKRKLAVGASGSAGYPTLNASETSSTYASPHNGQSADDCNVRAVDVKHGDYSIRYRNGRYEVPKALQPFA</sequence>
<dbReference type="EMBL" id="LPJR01000088">
    <property type="protein sequence ID" value="KWF18260.1"/>
    <property type="molecule type" value="Genomic_DNA"/>
</dbReference>